<accession>A0A0F9L5V4</accession>
<protein>
    <recommendedName>
        <fullName evidence="2">Plasmid replication protein C N-terminal domain-containing protein</fullName>
    </recommendedName>
</protein>
<feature type="domain" description="Plasmid replication protein C N-terminal" evidence="2">
    <location>
        <begin position="15"/>
        <end position="150"/>
    </location>
</feature>
<dbReference type="EMBL" id="LAZR01011895">
    <property type="protein sequence ID" value="KKM55048.1"/>
    <property type="molecule type" value="Genomic_DNA"/>
</dbReference>
<organism evidence="3">
    <name type="scientific">marine sediment metagenome</name>
    <dbReference type="NCBI Taxonomy" id="412755"/>
    <lineage>
        <taxon>unclassified sequences</taxon>
        <taxon>metagenomes</taxon>
        <taxon>ecological metagenomes</taxon>
    </lineage>
</organism>
<gene>
    <name evidence="3" type="ORF">LCGC14_1553040</name>
</gene>
<comment type="caution">
    <text evidence="3">The sequence shown here is derived from an EMBL/GenBank/DDBJ whole genome shotgun (WGS) entry which is preliminary data.</text>
</comment>
<dbReference type="Pfam" id="PF03428">
    <property type="entry name" value="RP-C"/>
    <property type="match status" value="1"/>
</dbReference>
<evidence type="ECO:0000256" key="1">
    <source>
        <dbReference type="SAM" id="MobiDB-lite"/>
    </source>
</evidence>
<evidence type="ECO:0000259" key="2">
    <source>
        <dbReference type="Pfam" id="PF03428"/>
    </source>
</evidence>
<dbReference type="InterPro" id="IPR005090">
    <property type="entry name" value="RepC_N"/>
</dbReference>
<reference evidence="3" key="1">
    <citation type="journal article" date="2015" name="Nature">
        <title>Complex archaea that bridge the gap between prokaryotes and eukaryotes.</title>
        <authorList>
            <person name="Spang A."/>
            <person name="Saw J.H."/>
            <person name="Jorgensen S.L."/>
            <person name="Zaremba-Niedzwiedzka K."/>
            <person name="Martijn J."/>
            <person name="Lind A.E."/>
            <person name="van Eijk R."/>
            <person name="Schleper C."/>
            <person name="Guy L."/>
            <person name="Ettema T.J."/>
        </authorList>
    </citation>
    <scope>NUCLEOTIDE SEQUENCE</scope>
</reference>
<dbReference type="AlphaFoldDB" id="A0A0F9L5V4"/>
<feature type="region of interest" description="Disordered" evidence="1">
    <location>
        <begin position="220"/>
        <end position="255"/>
    </location>
</feature>
<proteinExistence type="predicted"/>
<name>A0A0F9L5V4_9ZZZZ</name>
<sequence length="416" mass="47041">MPLAQGSPLCRKLKKTGPAIDRWELLDLVKEVSAAYGLRERDITVLHAHLSVLEQGPLVPGAINMSYMKVKKIHLRANVMEARRLCRAETHLEELCFIKRNLSPNGRRYPLKHKGKVVDAYGIDLNPLLERVDELRAVREKMIHHNEISRIYSIKIKERLHQLRHSLSEASLSIQESLASVAAEVRKIIRRKSTGPKELEELMAQLVSFEKSLVEAPCPAESATNASEDSAVMPDKDAACDGQSVRHSKSIPKESKYDFRQSEARELVKTVSWRKELDRGDNRDELVKKECTEGQRCSIEASHMDFKPGRIAALWSTTASFLLMYPEAPRSAHQLYNLLVEYASHFRIDSQSLAEALAILGWERIIVAFDYLTEKVQNIRNPYGYFKSMLNAFRRGETIAGGRVSPPSLSGHHAAV</sequence>
<evidence type="ECO:0000313" key="3">
    <source>
        <dbReference type="EMBL" id="KKM55048.1"/>
    </source>
</evidence>